<keyword evidence="2" id="KW-1185">Reference proteome</keyword>
<evidence type="ECO:0000313" key="1">
    <source>
        <dbReference type="EMBL" id="KIJ06727.1"/>
    </source>
</evidence>
<name>A0A0C9TF06_PAXIN</name>
<dbReference type="HOGENOM" id="CLU_2622707_0_0_1"/>
<reference evidence="2" key="2">
    <citation type="submission" date="2015-01" db="EMBL/GenBank/DDBJ databases">
        <title>Evolutionary Origins and Diversification of the Mycorrhizal Mutualists.</title>
        <authorList>
            <consortium name="DOE Joint Genome Institute"/>
            <consortium name="Mycorrhizal Genomics Consortium"/>
            <person name="Kohler A."/>
            <person name="Kuo A."/>
            <person name="Nagy L.G."/>
            <person name="Floudas D."/>
            <person name="Copeland A."/>
            <person name="Barry K.W."/>
            <person name="Cichocki N."/>
            <person name="Veneault-Fourrey C."/>
            <person name="LaButti K."/>
            <person name="Lindquist E.A."/>
            <person name="Lipzen A."/>
            <person name="Lundell T."/>
            <person name="Morin E."/>
            <person name="Murat C."/>
            <person name="Riley R."/>
            <person name="Ohm R."/>
            <person name="Sun H."/>
            <person name="Tunlid A."/>
            <person name="Henrissat B."/>
            <person name="Grigoriev I.V."/>
            <person name="Hibbett D.S."/>
            <person name="Martin F."/>
        </authorList>
    </citation>
    <scope>NUCLEOTIDE SEQUENCE [LARGE SCALE GENOMIC DNA]</scope>
    <source>
        <strain evidence="2">ATCC 200175</strain>
    </source>
</reference>
<accession>A0A0C9TF06</accession>
<dbReference type="EMBL" id="KN820187">
    <property type="protein sequence ID" value="KIJ06727.1"/>
    <property type="molecule type" value="Genomic_DNA"/>
</dbReference>
<sequence>MSVRRPRGSGAKAATDKFFSHTALPQHPSVFHLHLWAKHGILQTRSENAGLEPSVPEIADAAQTFKVTYSISPPLQLV</sequence>
<proteinExistence type="predicted"/>
<dbReference type="AlphaFoldDB" id="A0A0C9TF06"/>
<protein>
    <submittedName>
        <fullName evidence="1">Uncharacterized protein</fullName>
    </submittedName>
</protein>
<organism evidence="1 2">
    <name type="scientific">Paxillus involutus ATCC 200175</name>
    <dbReference type="NCBI Taxonomy" id="664439"/>
    <lineage>
        <taxon>Eukaryota</taxon>
        <taxon>Fungi</taxon>
        <taxon>Dikarya</taxon>
        <taxon>Basidiomycota</taxon>
        <taxon>Agaricomycotina</taxon>
        <taxon>Agaricomycetes</taxon>
        <taxon>Agaricomycetidae</taxon>
        <taxon>Boletales</taxon>
        <taxon>Paxilineae</taxon>
        <taxon>Paxillaceae</taxon>
        <taxon>Paxillus</taxon>
    </lineage>
</organism>
<evidence type="ECO:0000313" key="2">
    <source>
        <dbReference type="Proteomes" id="UP000053647"/>
    </source>
</evidence>
<gene>
    <name evidence="1" type="ORF">PAXINDRAFT_20073</name>
</gene>
<dbReference type="Proteomes" id="UP000053647">
    <property type="component" value="Unassembled WGS sequence"/>
</dbReference>
<reference evidence="1 2" key="1">
    <citation type="submission" date="2014-06" db="EMBL/GenBank/DDBJ databases">
        <authorList>
            <consortium name="DOE Joint Genome Institute"/>
            <person name="Kuo A."/>
            <person name="Kohler A."/>
            <person name="Nagy L.G."/>
            <person name="Floudas D."/>
            <person name="Copeland A."/>
            <person name="Barry K.W."/>
            <person name="Cichocki N."/>
            <person name="Veneault-Fourrey C."/>
            <person name="LaButti K."/>
            <person name="Lindquist E.A."/>
            <person name="Lipzen A."/>
            <person name="Lundell T."/>
            <person name="Morin E."/>
            <person name="Murat C."/>
            <person name="Sun H."/>
            <person name="Tunlid A."/>
            <person name="Henrissat B."/>
            <person name="Grigoriev I.V."/>
            <person name="Hibbett D.S."/>
            <person name="Martin F."/>
            <person name="Nordberg H.P."/>
            <person name="Cantor M.N."/>
            <person name="Hua S.X."/>
        </authorList>
    </citation>
    <scope>NUCLEOTIDE SEQUENCE [LARGE SCALE GENOMIC DNA]</scope>
    <source>
        <strain evidence="1 2">ATCC 200175</strain>
    </source>
</reference>